<protein>
    <submittedName>
        <fullName evidence="2">Uncharacterized protein</fullName>
    </submittedName>
</protein>
<dbReference type="Proteomes" id="UP000034493">
    <property type="component" value="Unassembled WGS sequence"/>
</dbReference>
<accession>A0A0G0Y5Y5</accession>
<proteinExistence type="predicted"/>
<reference evidence="2 3" key="1">
    <citation type="journal article" date="2015" name="Nature">
        <title>rRNA introns, odd ribosomes, and small enigmatic genomes across a large radiation of phyla.</title>
        <authorList>
            <person name="Brown C.T."/>
            <person name="Hug L.A."/>
            <person name="Thomas B.C."/>
            <person name="Sharon I."/>
            <person name="Castelle C.J."/>
            <person name="Singh A."/>
            <person name="Wilkins M.J."/>
            <person name="Williams K.H."/>
            <person name="Banfield J.F."/>
        </authorList>
    </citation>
    <scope>NUCLEOTIDE SEQUENCE [LARGE SCALE GENOMIC DNA]</scope>
</reference>
<evidence type="ECO:0000313" key="2">
    <source>
        <dbReference type="EMBL" id="KKS04886.1"/>
    </source>
</evidence>
<sequence>MSPEDRLGRGPWTIKERVATRAIEALMSNYRDAQQAFLELIDNAVDNRIENQPLEVRVRVTKNELVVFNRGGEGLDPAGLEKFFSWGESEKTTGQIGFYGVGGKAAMGFLGRSMEVVCSARGSDSEYRVFDPEWETRREGEWKEFEPEERKAVAKEGYFRARVTNLKREVNAPALVAKLADIYRPLLLDGSVTILLNGKKVEPLEIKYAEDEANLRPQILRVQTRFGDWLELKVGILAEVQRIKPGIRCYYRGRLIEDEQFFSQPTPAQMPQISRLIGEAHLDFVPVLPNKANFIHSSPQWENAAKRIHDVLNPWIEKLAKLRIEQKSPVESYEKDIARRAKRVFEHVLATTGLITKRELPGESTGRRPPTKRVVQPKVPTGGTHRPPEAISGATAPTLDATVGETVRRWGALDRWEPVSMGAIDKRADVVQETGRQVLKINSDYPLYQAAKRIGDDALELYVNESAALKICEMVTKGKSIEDYVELVNQVLARCGEVYRGRIRESRAVRSRNK</sequence>
<feature type="region of interest" description="Disordered" evidence="1">
    <location>
        <begin position="360"/>
        <end position="394"/>
    </location>
</feature>
<name>A0A0G0Y5Y5_9BACT</name>
<comment type="caution">
    <text evidence="2">The sequence shown here is derived from an EMBL/GenBank/DDBJ whole genome shotgun (WGS) entry which is preliminary data.</text>
</comment>
<dbReference type="EMBL" id="LCBC01000002">
    <property type="protein sequence ID" value="KKS04886.1"/>
    <property type="molecule type" value="Genomic_DNA"/>
</dbReference>
<gene>
    <name evidence="2" type="ORF">UU56_C0002G0026</name>
</gene>
<organism evidence="2 3">
    <name type="scientific">Candidatus Curtissbacteria bacterium GW2011_GWA2_41_24</name>
    <dbReference type="NCBI Taxonomy" id="1618411"/>
    <lineage>
        <taxon>Bacteria</taxon>
        <taxon>Candidatus Curtissiibacteriota</taxon>
    </lineage>
</organism>
<dbReference type="SUPFAM" id="SSF55874">
    <property type="entry name" value="ATPase domain of HSP90 chaperone/DNA topoisomerase II/histidine kinase"/>
    <property type="match status" value="1"/>
</dbReference>
<evidence type="ECO:0000313" key="3">
    <source>
        <dbReference type="Proteomes" id="UP000034493"/>
    </source>
</evidence>
<dbReference type="Pfam" id="PF13589">
    <property type="entry name" value="HATPase_c_3"/>
    <property type="match status" value="1"/>
</dbReference>
<evidence type="ECO:0000256" key="1">
    <source>
        <dbReference type="SAM" id="MobiDB-lite"/>
    </source>
</evidence>
<dbReference type="InterPro" id="IPR036890">
    <property type="entry name" value="HATPase_C_sf"/>
</dbReference>
<dbReference type="AlphaFoldDB" id="A0A0G0Y5Y5"/>